<dbReference type="Gene3D" id="3.40.50.150">
    <property type="entry name" value="Vaccinia Virus protein VP39"/>
    <property type="match status" value="1"/>
</dbReference>
<dbReference type="KEGG" id="npy:NPRO_03060"/>
<dbReference type="GO" id="GO:0010487">
    <property type="term" value="F:thermospermine synthase activity"/>
    <property type="evidence" value="ECO:0007669"/>
    <property type="project" value="UniProtKB-EC"/>
</dbReference>
<feature type="domain" description="PABS" evidence="7">
    <location>
        <begin position="7"/>
        <end position="247"/>
    </location>
</feature>
<dbReference type="InterPro" id="IPR037163">
    <property type="entry name" value="Spermidine_synt_N_sf"/>
</dbReference>
<dbReference type="EMBL" id="AP021858">
    <property type="protein sequence ID" value="BBO22711.1"/>
    <property type="molecule type" value="Genomic_DNA"/>
</dbReference>
<dbReference type="PANTHER" id="PTHR43317">
    <property type="entry name" value="THERMOSPERMINE SYNTHASE ACAULIS5"/>
    <property type="match status" value="1"/>
</dbReference>
<dbReference type="PANTHER" id="PTHR43317:SF1">
    <property type="entry name" value="THERMOSPERMINE SYNTHASE ACAULIS5"/>
    <property type="match status" value="1"/>
</dbReference>
<dbReference type="AlphaFoldDB" id="A0A809S848"/>
<dbReference type="GO" id="GO:0004766">
    <property type="term" value="F:spermidine synthase activity"/>
    <property type="evidence" value="ECO:0007669"/>
    <property type="project" value="UniProtKB-UniRule"/>
</dbReference>
<evidence type="ECO:0000259" key="7">
    <source>
        <dbReference type="PROSITE" id="PS51006"/>
    </source>
</evidence>
<name>A0A809S848_9BACT</name>
<dbReference type="GO" id="GO:0008295">
    <property type="term" value="P:spermidine biosynthetic process"/>
    <property type="evidence" value="ECO:0007669"/>
    <property type="project" value="UniProtKB-UniRule"/>
</dbReference>
<dbReference type="SUPFAM" id="SSF53335">
    <property type="entry name" value="S-adenosyl-L-methionine-dependent methyltransferases"/>
    <property type="match status" value="1"/>
</dbReference>
<comment type="subunit">
    <text evidence="5">Homodimer or homotetramer.</text>
</comment>
<feature type="binding site" evidence="5">
    <location>
        <position position="36"/>
    </location>
    <ligand>
        <name>S-methyl-5'-thioadenosine</name>
        <dbReference type="ChEBI" id="CHEBI:17509"/>
    </ligand>
</feature>
<protein>
    <recommendedName>
        <fullName evidence="5">Polyamine aminopropyltransferase</fullName>
    </recommendedName>
    <alternativeName>
        <fullName evidence="5">Putrescine aminopropyltransferase</fullName>
        <shortName evidence="5">PAPT</shortName>
    </alternativeName>
    <alternativeName>
        <fullName evidence="5">Spermidine synthase</fullName>
        <shortName evidence="5">SPDS</shortName>
        <shortName evidence="5">SPDSY</shortName>
        <ecNumber evidence="5">2.5.1.16</ecNumber>
    </alternativeName>
</protein>
<dbReference type="InterPro" id="IPR001045">
    <property type="entry name" value="Spermi_synthase"/>
</dbReference>
<dbReference type="Pfam" id="PF17284">
    <property type="entry name" value="Spermine_synt_N"/>
    <property type="match status" value="1"/>
</dbReference>
<gene>
    <name evidence="5" type="primary">speE</name>
    <name evidence="8" type="ORF">NPRO_03060</name>
</gene>
<dbReference type="InterPro" id="IPR035246">
    <property type="entry name" value="Spermidine_synt_N"/>
</dbReference>
<comment type="similarity">
    <text evidence="1 5">Belongs to the spermidine/spermine synthase family.</text>
</comment>
<sequence length="309" mass="35134">MYQQATGLFVSETHTDAVTWDFTIERILVAGKSQYQEYQIVEIPVFGKTLFLDWKIQSSLLDEFIFHECMSQPAMTVHPHPKKVVVCGGGEGATLREALKHNTVETAVMVDIDEELIGFVKEHLPEWHQGSFEDSRTTLLHTDARAWLESQKGANYDVILSDLPDPLEGGPAIYLFTTEYFQICADALGEDGVLALQAGCANLSYPYCFACCVETLRSMKEVFPYVRPYFGIMTTFMMPWGFVLASKSKDILELSEDEIARRFHERGVTNKYFTPRYARSVFTLPDYMEEAFAKHGRVLTDEKPFVWGA</sequence>
<keyword evidence="5" id="KW-0745">Spermidine biosynthesis</keyword>
<dbReference type="EC" id="2.5.1.16" evidence="5"/>
<comment type="catalytic activity">
    <reaction evidence="5">
        <text>S-adenosyl 3-(methylsulfanyl)propylamine + putrescine = S-methyl-5'-thioadenosine + spermidine + H(+)</text>
        <dbReference type="Rhea" id="RHEA:12721"/>
        <dbReference type="ChEBI" id="CHEBI:15378"/>
        <dbReference type="ChEBI" id="CHEBI:17509"/>
        <dbReference type="ChEBI" id="CHEBI:57443"/>
        <dbReference type="ChEBI" id="CHEBI:57834"/>
        <dbReference type="ChEBI" id="CHEBI:326268"/>
        <dbReference type="EC" id="2.5.1.16"/>
    </reaction>
</comment>
<comment type="function">
    <text evidence="5">Catalyzes the irreversible transfer of a propylamine group from the amino donor S-adenosylmethioninamine (decarboxy-AdoMet) to putrescine (1,4-diaminobutane) to yield spermidine.</text>
</comment>
<feature type="binding site" evidence="5">
    <location>
        <position position="111"/>
    </location>
    <ligand>
        <name>S-methyl-5'-thioadenosine</name>
        <dbReference type="ChEBI" id="CHEBI:17509"/>
    </ligand>
</feature>
<comment type="catalytic activity">
    <reaction evidence="4">
        <text>S-adenosyl 3-(methylsulfanyl)propylamine + spermidine = thermospermine + S-methyl-5'-thioadenosine + H(+)</text>
        <dbReference type="Rhea" id="RHEA:30515"/>
        <dbReference type="ChEBI" id="CHEBI:15378"/>
        <dbReference type="ChEBI" id="CHEBI:17509"/>
        <dbReference type="ChEBI" id="CHEBI:57443"/>
        <dbReference type="ChEBI" id="CHEBI:57834"/>
        <dbReference type="ChEBI" id="CHEBI:59903"/>
        <dbReference type="EC" id="2.5.1.79"/>
    </reaction>
</comment>
<feature type="binding site" evidence="5">
    <location>
        <position position="67"/>
    </location>
    <ligand>
        <name>spermidine</name>
        <dbReference type="ChEBI" id="CHEBI:57834"/>
    </ligand>
</feature>
<accession>A0A809S848</accession>
<dbReference type="InterPro" id="IPR030374">
    <property type="entry name" value="PABS"/>
</dbReference>
<evidence type="ECO:0000256" key="4">
    <source>
        <dbReference type="ARBA" id="ARBA00048874"/>
    </source>
</evidence>
<dbReference type="Pfam" id="PF01564">
    <property type="entry name" value="Spermine_synth"/>
    <property type="match status" value="1"/>
</dbReference>
<dbReference type="Gene3D" id="2.30.140.10">
    <property type="entry name" value="Spermidine synthase, tetramerisation domain"/>
    <property type="match status" value="1"/>
</dbReference>
<reference evidence="8" key="1">
    <citation type="journal article" name="DNA Res.">
        <title>The physiological potential of anammox bacteria as revealed by their core genome structure.</title>
        <authorList>
            <person name="Okubo T."/>
            <person name="Toyoda A."/>
            <person name="Fukuhara K."/>
            <person name="Uchiyama I."/>
            <person name="Harigaya Y."/>
            <person name="Kuroiwa M."/>
            <person name="Suzuki T."/>
            <person name="Murakami Y."/>
            <person name="Suwa Y."/>
            <person name="Takami H."/>
        </authorList>
    </citation>
    <scope>NUCLEOTIDE SEQUENCE</scope>
    <source>
        <strain evidence="8">317325-2</strain>
    </source>
</reference>
<organism evidence="8 9">
    <name type="scientific">Candidatus Nitrosymbiomonas proteolyticus</name>
    <dbReference type="NCBI Taxonomy" id="2608984"/>
    <lineage>
        <taxon>Bacteria</taxon>
        <taxon>Bacillati</taxon>
        <taxon>Armatimonadota</taxon>
        <taxon>Armatimonadota incertae sedis</taxon>
        <taxon>Candidatus Nitrosymbiomonas</taxon>
    </lineage>
</organism>
<evidence type="ECO:0000256" key="3">
    <source>
        <dbReference type="ARBA" id="ARBA00023115"/>
    </source>
</evidence>
<keyword evidence="2 5" id="KW-0808">Transferase</keyword>
<dbReference type="FunFam" id="3.40.50.150:FF:000088">
    <property type="entry name" value="Polyamine aminopropyltransferase"/>
    <property type="match status" value="1"/>
</dbReference>
<dbReference type="InterPro" id="IPR029063">
    <property type="entry name" value="SAM-dependent_MTases_sf"/>
</dbReference>
<evidence type="ECO:0000313" key="8">
    <source>
        <dbReference type="EMBL" id="BBO22711.1"/>
    </source>
</evidence>
<proteinExistence type="inferred from homology"/>
<dbReference type="PROSITE" id="PS51006">
    <property type="entry name" value="PABS_2"/>
    <property type="match status" value="1"/>
</dbReference>
<evidence type="ECO:0000256" key="1">
    <source>
        <dbReference type="ARBA" id="ARBA00007867"/>
    </source>
</evidence>
<keyword evidence="3 5" id="KW-0620">Polyamine biosynthesis</keyword>
<dbReference type="UniPathway" id="UPA00248">
    <property type="reaction ID" value="UER00314"/>
</dbReference>
<evidence type="ECO:0000256" key="2">
    <source>
        <dbReference type="ARBA" id="ARBA00022679"/>
    </source>
</evidence>
<dbReference type="Proteomes" id="UP000662873">
    <property type="component" value="Chromosome"/>
</dbReference>
<dbReference type="HAMAP" id="MF_00198">
    <property type="entry name" value="Spermidine_synth"/>
    <property type="match status" value="1"/>
</dbReference>
<feature type="binding site" evidence="5">
    <location>
        <position position="91"/>
    </location>
    <ligand>
        <name>spermidine</name>
        <dbReference type="ChEBI" id="CHEBI:57834"/>
    </ligand>
</feature>
<evidence type="ECO:0000313" key="9">
    <source>
        <dbReference type="Proteomes" id="UP000662873"/>
    </source>
</evidence>
<comment type="caution">
    <text evidence="5">Lacks conserved residue(s) required for the propagation of feature annotation.</text>
</comment>
<evidence type="ECO:0000256" key="5">
    <source>
        <dbReference type="HAMAP-Rule" id="MF_00198"/>
    </source>
</evidence>
<feature type="binding site" evidence="5">
    <location>
        <begin position="143"/>
        <end position="144"/>
    </location>
    <ligand>
        <name>S-methyl-5'-thioadenosine</name>
        <dbReference type="ChEBI" id="CHEBI:17509"/>
    </ligand>
</feature>
<feature type="active site" description="Proton acceptor" evidence="5 6">
    <location>
        <position position="162"/>
    </location>
</feature>
<comment type="pathway">
    <text evidence="5">Amine and polyamine biosynthesis; spermidine biosynthesis; spermidine from putrescine: step 1/1.</text>
</comment>
<evidence type="ECO:0000256" key="6">
    <source>
        <dbReference type="PROSITE-ProRule" id="PRU00354"/>
    </source>
</evidence>
<feature type="binding site" evidence="5">
    <location>
        <position position="171"/>
    </location>
    <ligand>
        <name>S-methyl-5'-thioadenosine</name>
        <dbReference type="ChEBI" id="CHEBI:17509"/>
    </ligand>
</feature>